<dbReference type="InterPro" id="IPR009050">
    <property type="entry name" value="Globin-like_sf"/>
</dbReference>
<evidence type="ECO:0000313" key="2">
    <source>
        <dbReference type="Proteomes" id="UP000319555"/>
    </source>
</evidence>
<accession>A0A521DNH3</accession>
<dbReference type="RefSeq" id="WP_342782012.1">
    <property type="nucleotide sequence ID" value="NZ_FXTE01000007.1"/>
</dbReference>
<dbReference type="GO" id="GO:0020037">
    <property type="term" value="F:heme binding"/>
    <property type="evidence" value="ECO:0007669"/>
    <property type="project" value="InterPro"/>
</dbReference>
<dbReference type="InterPro" id="IPR012292">
    <property type="entry name" value="Globin/Proto"/>
</dbReference>
<dbReference type="AlphaFoldDB" id="A0A521DNH3"/>
<name>A0A521DNH3_9RHOB</name>
<dbReference type="EMBL" id="FXTE01000007">
    <property type="protein sequence ID" value="SMO73162.1"/>
    <property type="molecule type" value="Genomic_DNA"/>
</dbReference>
<evidence type="ECO:0000313" key="1">
    <source>
        <dbReference type="EMBL" id="SMO73162.1"/>
    </source>
</evidence>
<protein>
    <submittedName>
        <fullName evidence="1">Truncated hemoglobin YjbI</fullName>
    </submittedName>
</protein>
<dbReference type="Proteomes" id="UP000319555">
    <property type="component" value="Unassembled WGS sequence"/>
</dbReference>
<dbReference type="CDD" id="cd08916">
    <property type="entry name" value="TrHb3_P"/>
    <property type="match status" value="1"/>
</dbReference>
<dbReference type="GO" id="GO:0019825">
    <property type="term" value="F:oxygen binding"/>
    <property type="evidence" value="ECO:0007669"/>
    <property type="project" value="InterPro"/>
</dbReference>
<gene>
    <name evidence="1" type="ORF">SAMN06265380_10720</name>
</gene>
<reference evidence="1 2" key="1">
    <citation type="submission" date="2017-05" db="EMBL/GenBank/DDBJ databases">
        <authorList>
            <person name="Varghese N."/>
            <person name="Submissions S."/>
        </authorList>
    </citation>
    <scope>NUCLEOTIDE SEQUENCE [LARGE SCALE GENOMIC DNA]</scope>
    <source>
        <strain evidence="1 2">DSM 28009</strain>
    </source>
</reference>
<proteinExistence type="predicted"/>
<organism evidence="1 2">
    <name type="scientific">Ruegeria faecimaris</name>
    <dbReference type="NCBI Taxonomy" id="686389"/>
    <lineage>
        <taxon>Bacteria</taxon>
        <taxon>Pseudomonadati</taxon>
        <taxon>Pseudomonadota</taxon>
        <taxon>Alphaproteobacteria</taxon>
        <taxon>Rhodobacterales</taxon>
        <taxon>Roseobacteraceae</taxon>
        <taxon>Ruegeria</taxon>
    </lineage>
</organism>
<dbReference type="Gene3D" id="1.10.490.10">
    <property type="entry name" value="Globins"/>
    <property type="match status" value="1"/>
</dbReference>
<keyword evidence="2" id="KW-1185">Reference proteome</keyword>
<dbReference type="SUPFAM" id="SSF46458">
    <property type="entry name" value="Globin-like"/>
    <property type="match status" value="1"/>
</dbReference>
<sequence>MPKRTDTGRDLPFADYVHHFYSVERFAVVVDGWVKIDPRAFPLDVDHTIHAIIGIDNTYYSTQIVRRIVKVDPMTRTMPIRPHMFDITADEIATLVNQFYARIRVHPDLGPVFDRAIEDWPEHEEKIAAFWRGAILREAGYSGNPMQVHLANSEILPEHFRLWLDLFEDTAKKALKPATAEAFSHLASRIGKGLSFGIENFRREADTPPVLS</sequence>